<dbReference type="Gene3D" id="3.30.70.20">
    <property type="match status" value="1"/>
</dbReference>
<protein>
    <submittedName>
        <fullName evidence="1">Ferredoxin</fullName>
    </submittedName>
</protein>
<geneLocation type="plasmid" evidence="1 2">
    <name>unnamed1</name>
</geneLocation>
<dbReference type="AlphaFoldDB" id="A0A7H1BKN2"/>
<dbReference type="Pfam" id="PF13459">
    <property type="entry name" value="Fer4_15"/>
    <property type="match status" value="1"/>
</dbReference>
<name>A0A7H1BKN2_9ACTN</name>
<proteinExistence type="predicted"/>
<reference evidence="1 2" key="1">
    <citation type="submission" date="2020-09" db="EMBL/GenBank/DDBJ databases">
        <title>A novel species.</title>
        <authorList>
            <person name="Gao J."/>
        </authorList>
    </citation>
    <scope>NUCLEOTIDE SEQUENCE [LARGE SCALE GENOMIC DNA]</scope>
    <source>
        <strain evidence="1 2">CRXT-Y-14</strain>
        <plasmid evidence="1 2">unnamed1</plasmid>
    </source>
</reference>
<keyword evidence="1" id="KW-0614">Plasmid</keyword>
<dbReference type="Proteomes" id="UP000516428">
    <property type="component" value="Plasmid unnamed1"/>
</dbReference>
<accession>A0A7H1BKN2</accession>
<evidence type="ECO:0000313" key="2">
    <source>
        <dbReference type="Proteomes" id="UP000516428"/>
    </source>
</evidence>
<dbReference type="EMBL" id="CP061282">
    <property type="protein sequence ID" value="QNS09287.1"/>
    <property type="molecule type" value="Genomic_DNA"/>
</dbReference>
<gene>
    <name evidence="1" type="ORF">IAG42_36700</name>
</gene>
<dbReference type="SUPFAM" id="SSF54862">
    <property type="entry name" value="4Fe-4S ferredoxins"/>
    <property type="match status" value="1"/>
</dbReference>
<evidence type="ECO:0000313" key="1">
    <source>
        <dbReference type="EMBL" id="QNS09287.1"/>
    </source>
</evidence>
<dbReference type="KEGG" id="sxn:IAG42_36700"/>
<sequence>MSDQEKQARWRIEADAQACMGTGICAGVAPHRFQVVDGRSKPSTEEFPPDDAVWDAVESCPMEALRVRDTVSGEVLDLS</sequence>
<organism evidence="1 2">
    <name type="scientific">Streptomyces xanthii</name>
    <dbReference type="NCBI Taxonomy" id="2768069"/>
    <lineage>
        <taxon>Bacteria</taxon>
        <taxon>Bacillati</taxon>
        <taxon>Actinomycetota</taxon>
        <taxon>Actinomycetes</taxon>
        <taxon>Kitasatosporales</taxon>
        <taxon>Streptomycetaceae</taxon>
        <taxon>Streptomyces</taxon>
    </lineage>
</organism>
<keyword evidence="2" id="KW-1185">Reference proteome</keyword>
<dbReference type="RefSeq" id="WP_188341942.1">
    <property type="nucleotide sequence ID" value="NZ_CP061282.1"/>
</dbReference>